<dbReference type="SUPFAM" id="SSF47986">
    <property type="entry name" value="DEATH domain"/>
    <property type="match status" value="1"/>
</dbReference>
<dbReference type="PANTHER" id="PTHR15034">
    <property type="entry name" value="DEATH DOMAIN-CONTAINING PROTEIN CRADD"/>
    <property type="match status" value="1"/>
</dbReference>
<dbReference type="EMBL" id="DS469767">
    <property type="protein sequence ID" value="EDO33574.1"/>
    <property type="molecule type" value="Genomic_DNA"/>
</dbReference>
<evidence type="ECO:0000313" key="4">
    <source>
        <dbReference type="Proteomes" id="UP000001593"/>
    </source>
</evidence>
<feature type="domain" description="CARD" evidence="2">
    <location>
        <begin position="1"/>
        <end position="63"/>
    </location>
</feature>
<evidence type="ECO:0000313" key="3">
    <source>
        <dbReference type="EMBL" id="EDO33574.1"/>
    </source>
</evidence>
<dbReference type="PROSITE" id="PS50209">
    <property type="entry name" value="CARD"/>
    <property type="match status" value="1"/>
</dbReference>
<proteinExistence type="predicted"/>
<feature type="coiled-coil region" evidence="1">
    <location>
        <begin position="112"/>
        <end position="164"/>
    </location>
</feature>
<accession>A7SRU0</accession>
<dbReference type="AlphaFoldDB" id="A7SRU0"/>
<dbReference type="InParanoid" id="A7SRU0"/>
<dbReference type="PANTHER" id="PTHR15034:SF5">
    <property type="entry name" value="DEATH DOMAIN-CONTAINING PROTEIN CRADD"/>
    <property type="match status" value="1"/>
</dbReference>
<dbReference type="GO" id="GO:0070513">
    <property type="term" value="F:death domain binding"/>
    <property type="evidence" value="ECO:0007669"/>
    <property type="project" value="InterPro"/>
</dbReference>
<dbReference type="GO" id="GO:0005737">
    <property type="term" value="C:cytoplasm"/>
    <property type="evidence" value="ECO:0000318"/>
    <property type="project" value="GO_Central"/>
</dbReference>
<dbReference type="OrthoDB" id="5981554at2759"/>
<evidence type="ECO:0000256" key="1">
    <source>
        <dbReference type="SAM" id="Coils"/>
    </source>
</evidence>
<dbReference type="HOGENOM" id="CLU_1397868_0_0_1"/>
<organism evidence="3 4">
    <name type="scientific">Nematostella vectensis</name>
    <name type="common">Starlet sea anemone</name>
    <dbReference type="NCBI Taxonomy" id="45351"/>
    <lineage>
        <taxon>Eukaryota</taxon>
        <taxon>Metazoa</taxon>
        <taxon>Cnidaria</taxon>
        <taxon>Anthozoa</taxon>
        <taxon>Hexacorallia</taxon>
        <taxon>Actiniaria</taxon>
        <taxon>Edwardsiidae</taxon>
        <taxon>Nematostella</taxon>
    </lineage>
</organism>
<sequence length="195" mass="23434">MEDHDREVIRRCYVRLEKNLEAGPHLSQLFQDDVLSEEDMEKINAKPSTKKQAAKLLKILCRRKYGLRMLIKALLLAKIQDFLAFELLERVAWNDEEIKNFREEVDGNLDRCQIIEIQKAALQKQYNELEQKYNQLEADYHQTVKELNHKVIDLQQQIDDYHQSDAEPNRNEIQRSNSIMSWMFHKKSQRKERRH</sequence>
<keyword evidence="4" id="KW-1185">Reference proteome</keyword>
<keyword evidence="1" id="KW-0175">Coiled coil</keyword>
<dbReference type="Gene3D" id="1.10.533.10">
    <property type="entry name" value="Death Domain, Fas"/>
    <property type="match status" value="1"/>
</dbReference>
<dbReference type="Pfam" id="PF00619">
    <property type="entry name" value="CARD"/>
    <property type="match status" value="1"/>
</dbReference>
<dbReference type="CDD" id="cd01671">
    <property type="entry name" value="CARD"/>
    <property type="match status" value="1"/>
</dbReference>
<evidence type="ECO:0000259" key="2">
    <source>
        <dbReference type="PROSITE" id="PS50209"/>
    </source>
</evidence>
<dbReference type="InterPro" id="IPR011029">
    <property type="entry name" value="DEATH-like_dom_sf"/>
</dbReference>
<protein>
    <recommendedName>
        <fullName evidence="2">CARD domain-containing protein</fullName>
    </recommendedName>
</protein>
<name>A7SRU0_NEMVE</name>
<dbReference type="InterPro" id="IPR001315">
    <property type="entry name" value="CARD"/>
</dbReference>
<reference evidence="3 4" key="1">
    <citation type="journal article" date="2007" name="Science">
        <title>Sea anemone genome reveals ancestral eumetazoan gene repertoire and genomic organization.</title>
        <authorList>
            <person name="Putnam N.H."/>
            <person name="Srivastava M."/>
            <person name="Hellsten U."/>
            <person name="Dirks B."/>
            <person name="Chapman J."/>
            <person name="Salamov A."/>
            <person name="Terry A."/>
            <person name="Shapiro H."/>
            <person name="Lindquist E."/>
            <person name="Kapitonov V.V."/>
            <person name="Jurka J."/>
            <person name="Genikhovich G."/>
            <person name="Grigoriev I.V."/>
            <person name="Lucas S.M."/>
            <person name="Steele R.E."/>
            <person name="Finnerty J.R."/>
            <person name="Technau U."/>
            <person name="Martindale M.Q."/>
            <person name="Rokhsar D.S."/>
        </authorList>
    </citation>
    <scope>NUCLEOTIDE SEQUENCE [LARGE SCALE GENOMIC DNA]</scope>
    <source>
        <strain evidence="4">CH2 X CH6</strain>
    </source>
</reference>
<dbReference type="OMA" id="ERVAWND"/>
<dbReference type="PhylomeDB" id="A7SRU0"/>
<dbReference type="KEGG" id="nve:5504788"/>
<dbReference type="Proteomes" id="UP000001593">
    <property type="component" value="Unassembled WGS sequence"/>
</dbReference>
<dbReference type="GO" id="GO:0002020">
    <property type="term" value="F:protease binding"/>
    <property type="evidence" value="ECO:0007669"/>
    <property type="project" value="InterPro"/>
</dbReference>
<dbReference type="GO" id="GO:2001235">
    <property type="term" value="P:positive regulation of apoptotic signaling pathway"/>
    <property type="evidence" value="ECO:0000318"/>
    <property type="project" value="GO_Central"/>
</dbReference>
<gene>
    <name evidence="3" type="ORF">NEMVEDRAFT_v1g233527</name>
</gene>
<dbReference type="InterPro" id="IPR037939">
    <property type="entry name" value="CRADD"/>
</dbReference>